<keyword evidence="2" id="KW-1185">Reference proteome</keyword>
<gene>
    <name evidence="1" type="ORF">ABR189_17655</name>
</gene>
<proteinExistence type="predicted"/>
<sequence length="195" mass="22213">MANGQDTIALRPTQQLTPNVREYKKGIYRSFREFQTNSPSEYGELVTKTRSTLAQLSLQAKRSTLKVINATGQEQKPKSYWGFSDGKDIYVKDNGLNKLLITGYYCLYEIPVLAPARSAIDPATMTINNTTTASNQKKVINIVSGEVYELTPYNLKKYILPQDPELLAEFNADKARKDQLEYYIRRFNLQNQAGR</sequence>
<reference evidence="1 2" key="1">
    <citation type="submission" date="2024-06" db="EMBL/GenBank/DDBJ databases">
        <title>Chitinophaga defluvii sp. nov., isolated from municipal sewage.</title>
        <authorList>
            <person name="Zhang L."/>
        </authorList>
    </citation>
    <scope>NUCLEOTIDE SEQUENCE [LARGE SCALE GENOMIC DNA]</scope>
    <source>
        <strain evidence="1 2">H8</strain>
    </source>
</reference>
<dbReference type="RefSeq" id="WP_354661786.1">
    <property type="nucleotide sequence ID" value="NZ_JBEXAC010000002.1"/>
</dbReference>
<evidence type="ECO:0000313" key="1">
    <source>
        <dbReference type="EMBL" id="MET6999218.1"/>
    </source>
</evidence>
<accession>A0ABV2T881</accession>
<name>A0ABV2T881_9BACT</name>
<evidence type="ECO:0000313" key="2">
    <source>
        <dbReference type="Proteomes" id="UP001549749"/>
    </source>
</evidence>
<comment type="caution">
    <text evidence="1">The sequence shown here is derived from an EMBL/GenBank/DDBJ whole genome shotgun (WGS) entry which is preliminary data.</text>
</comment>
<evidence type="ECO:0008006" key="3">
    <source>
        <dbReference type="Google" id="ProtNLM"/>
    </source>
</evidence>
<organism evidence="1 2">
    <name type="scientific">Chitinophaga defluvii</name>
    <dbReference type="NCBI Taxonomy" id="3163343"/>
    <lineage>
        <taxon>Bacteria</taxon>
        <taxon>Pseudomonadati</taxon>
        <taxon>Bacteroidota</taxon>
        <taxon>Chitinophagia</taxon>
        <taxon>Chitinophagales</taxon>
        <taxon>Chitinophagaceae</taxon>
        <taxon>Chitinophaga</taxon>
    </lineage>
</organism>
<dbReference type="Proteomes" id="UP001549749">
    <property type="component" value="Unassembled WGS sequence"/>
</dbReference>
<protein>
    <recommendedName>
        <fullName evidence="3">GLPGLI family protein</fullName>
    </recommendedName>
</protein>
<dbReference type="EMBL" id="JBEXAC010000002">
    <property type="protein sequence ID" value="MET6999218.1"/>
    <property type="molecule type" value="Genomic_DNA"/>
</dbReference>